<dbReference type="Proteomes" id="UP000252586">
    <property type="component" value="Unassembled WGS sequence"/>
</dbReference>
<evidence type="ECO:0008006" key="3">
    <source>
        <dbReference type="Google" id="ProtNLM"/>
    </source>
</evidence>
<sequence>MRNIEERFDDLLRAVPIPVPWDLGAYVSAVAEYRARPITLHPVSMSGVATAGCGGGGGLWIVRRDDDLIAYDDRTSDRHAEHIVLHEVGHMLLGHDRAPAGTDTDHGLLRELLPSVSAEAIHRVLGRDAYANAREREAEMFADLAMVRAQSPAAAPSTLRATFFRGRQR</sequence>
<evidence type="ECO:0000313" key="1">
    <source>
        <dbReference type="EMBL" id="RBO91504.1"/>
    </source>
</evidence>
<comment type="caution">
    <text evidence="1">The sequence shown here is derived from an EMBL/GenBank/DDBJ whole genome shotgun (WGS) entry which is preliminary data.</text>
</comment>
<dbReference type="STRING" id="1210090.GCA_001613185_00732"/>
<gene>
    <name evidence="1" type="ORF">DFR74_104206</name>
</gene>
<evidence type="ECO:0000313" key="2">
    <source>
        <dbReference type="Proteomes" id="UP000252586"/>
    </source>
</evidence>
<dbReference type="AlphaFoldDB" id="A0A366DQE6"/>
<proteinExistence type="predicted"/>
<keyword evidence="2" id="KW-1185">Reference proteome</keyword>
<protein>
    <recommendedName>
        <fullName evidence="3">IrrE N-terminal-like domain-containing protein</fullName>
    </recommendedName>
</protein>
<dbReference type="EMBL" id="QNRE01000004">
    <property type="protein sequence ID" value="RBO91504.1"/>
    <property type="molecule type" value="Genomic_DNA"/>
</dbReference>
<accession>A0A366DQE6</accession>
<organism evidence="1 2">
    <name type="scientific">Nocardia puris</name>
    <dbReference type="NCBI Taxonomy" id="208602"/>
    <lineage>
        <taxon>Bacteria</taxon>
        <taxon>Bacillati</taxon>
        <taxon>Actinomycetota</taxon>
        <taxon>Actinomycetes</taxon>
        <taxon>Mycobacteriales</taxon>
        <taxon>Nocardiaceae</taxon>
        <taxon>Nocardia</taxon>
    </lineage>
</organism>
<name>A0A366DQE6_9NOCA</name>
<reference evidence="1 2" key="1">
    <citation type="submission" date="2018-06" db="EMBL/GenBank/DDBJ databases">
        <title>Genomic Encyclopedia of Type Strains, Phase IV (KMG-IV): sequencing the most valuable type-strain genomes for metagenomic binning, comparative biology and taxonomic classification.</title>
        <authorList>
            <person name="Goeker M."/>
        </authorList>
    </citation>
    <scope>NUCLEOTIDE SEQUENCE [LARGE SCALE GENOMIC DNA]</scope>
    <source>
        <strain evidence="1 2">DSM 44599</strain>
    </source>
</reference>